<protein>
    <recommendedName>
        <fullName evidence="3 13">Nuclear fusion protein KAR5</fullName>
    </recommendedName>
    <alternativeName>
        <fullName evidence="12 13">Karyogamy protein 5</fullName>
    </alternativeName>
</protein>
<dbReference type="AlphaFoldDB" id="A0A4C2EGC2"/>
<dbReference type="GO" id="GO:0031965">
    <property type="term" value="C:nuclear membrane"/>
    <property type="evidence" value="ECO:0007669"/>
    <property type="project" value="UniProtKB-SubCell"/>
</dbReference>
<sequence length="388" mass="45136">MLLLHLLTWNFLLIIIQCYTADLVESVHQRLLSDNFKKDIVSDETLQRKFPFLKSSCMRDALKSFLPVCLKQGVESIESSFKVETAVKLSICEFQVAGLGYIPDSCRNTQTDSMMDCMIQLESSAQWWTTYSGNYQRLSSICFEHSLPHEKEQILSLFLNITNIHSEINDNLTKQFFKLISNVESSSDEHLQTIGQLFEDYLKQFEETFKGKQNEFKGFQDDMQSLILKNSQSIKKQNIGFMESVDSLQHIIDGIITNLKNNEISQQIVKAQNENLDSLRQVQNFMQEIHQSQKHGQVQLNDEIQFFFENTKQNMGLVTDEVKQSQLRAVEELRVSLLPSIVEELVPQLSYIKEDLLKDWDSATNLIHKDFQWWNPNFSEAEYHYAND</sequence>
<comment type="caution">
    <text evidence="15">The sequence shown here is derived from an EMBL/GenBank/DDBJ whole genome shotgun (WGS) entry which is preliminary data.</text>
</comment>
<evidence type="ECO:0000313" key="15">
    <source>
        <dbReference type="EMBL" id="GCF01019.1"/>
    </source>
</evidence>
<dbReference type="Pfam" id="PF04163">
    <property type="entry name" value="Tht1"/>
    <property type="match status" value="1"/>
</dbReference>
<keyword evidence="16" id="KW-1185">Reference proteome</keyword>
<dbReference type="GO" id="GO:0005789">
    <property type="term" value="C:endoplasmic reticulum membrane"/>
    <property type="evidence" value="ECO:0007669"/>
    <property type="project" value="UniProtKB-SubCell"/>
</dbReference>
<evidence type="ECO:0000256" key="14">
    <source>
        <dbReference type="SAM" id="SignalP"/>
    </source>
</evidence>
<reference evidence="15 16" key="1">
    <citation type="submission" date="2019-01" db="EMBL/GenBank/DDBJ databases">
        <title>Draft Genome Sequencing of Zygosaccharomyces mellis Ca-7.</title>
        <authorList>
            <person name="Shiwa Y."/>
            <person name="Kanesaki Y."/>
            <person name="Ishige T."/>
            <person name="Mura K."/>
            <person name="Hori T."/>
            <person name="Tamura T."/>
        </authorList>
    </citation>
    <scope>NUCLEOTIDE SEQUENCE [LARGE SCALE GENOMIC DNA]</scope>
    <source>
        <strain evidence="15 16">Ca-7</strain>
    </source>
</reference>
<proteinExistence type="inferred from homology"/>
<name>A0A4C2EGC2_9SACH</name>
<organism evidence="15 16">
    <name type="scientific">Zygosaccharomyces mellis</name>
    <dbReference type="NCBI Taxonomy" id="42258"/>
    <lineage>
        <taxon>Eukaryota</taxon>
        <taxon>Fungi</taxon>
        <taxon>Dikarya</taxon>
        <taxon>Ascomycota</taxon>
        <taxon>Saccharomycotina</taxon>
        <taxon>Saccharomycetes</taxon>
        <taxon>Saccharomycetales</taxon>
        <taxon>Saccharomycetaceae</taxon>
        <taxon>Zygosaccharomyces</taxon>
    </lineage>
</organism>
<evidence type="ECO:0000256" key="10">
    <source>
        <dbReference type="ARBA" id="ARBA00023180"/>
    </source>
</evidence>
<dbReference type="PANTHER" id="PTHR28012">
    <property type="entry name" value="NUCLEAR FUSION PROTEIN KAR5"/>
    <property type="match status" value="1"/>
</dbReference>
<keyword evidence="10" id="KW-0325">Glycoprotein</keyword>
<evidence type="ECO:0000313" key="16">
    <source>
        <dbReference type="Proteomes" id="UP000301737"/>
    </source>
</evidence>
<evidence type="ECO:0000256" key="7">
    <source>
        <dbReference type="ARBA" id="ARBA00022824"/>
    </source>
</evidence>
<comment type="function">
    <text evidence="1 13">Required for nuclear membrane fusion during karyogamy.</text>
</comment>
<evidence type="ECO:0000256" key="5">
    <source>
        <dbReference type="ARBA" id="ARBA00022692"/>
    </source>
</evidence>
<dbReference type="EMBL" id="BIMX01000025">
    <property type="protein sequence ID" value="GCF01019.1"/>
    <property type="molecule type" value="Genomic_DNA"/>
</dbReference>
<keyword evidence="9" id="KW-0472">Membrane</keyword>
<keyword evidence="6 13" id="KW-0732">Signal</keyword>
<feature type="chain" id="PRO_5020722388" description="Nuclear fusion protein KAR5" evidence="14">
    <location>
        <begin position="22"/>
        <end position="388"/>
    </location>
</feature>
<keyword evidence="11 13" id="KW-0539">Nucleus</keyword>
<keyword evidence="8" id="KW-1133">Transmembrane helix</keyword>
<comment type="subcellular location">
    <subcellularLocation>
        <location evidence="13">Endoplasmic reticulum membrane</location>
    </subcellularLocation>
    <subcellularLocation>
        <location evidence="13">Nucleus membrane</location>
    </subcellularLocation>
</comment>
<evidence type="ECO:0000256" key="8">
    <source>
        <dbReference type="ARBA" id="ARBA00022989"/>
    </source>
</evidence>
<dbReference type="InterPro" id="IPR007292">
    <property type="entry name" value="Nuclear_fusion_Kar5"/>
</dbReference>
<evidence type="ECO:0000256" key="1">
    <source>
        <dbReference type="ARBA" id="ARBA00003389"/>
    </source>
</evidence>
<evidence type="ECO:0000256" key="2">
    <source>
        <dbReference type="ARBA" id="ARBA00010473"/>
    </source>
</evidence>
<keyword evidence="7 13" id="KW-0256">Endoplasmic reticulum</keyword>
<evidence type="ECO:0000256" key="3">
    <source>
        <dbReference type="ARBA" id="ARBA00021601"/>
    </source>
</evidence>
<comment type="similarity">
    <text evidence="2 13">Belongs to the KAR5 family.</text>
</comment>
<feature type="signal peptide" evidence="14">
    <location>
        <begin position="1"/>
        <end position="21"/>
    </location>
</feature>
<evidence type="ECO:0000256" key="9">
    <source>
        <dbReference type="ARBA" id="ARBA00023136"/>
    </source>
</evidence>
<evidence type="ECO:0000256" key="4">
    <source>
        <dbReference type="ARBA" id="ARBA00022459"/>
    </source>
</evidence>
<evidence type="ECO:0000256" key="6">
    <source>
        <dbReference type="ARBA" id="ARBA00022729"/>
    </source>
</evidence>
<keyword evidence="4 13" id="KW-0415">Karyogamy</keyword>
<gene>
    <name evidence="15" type="primary">KAR5</name>
    <name evidence="15" type="ORF">ZYGM_001560</name>
</gene>
<evidence type="ECO:0000256" key="11">
    <source>
        <dbReference type="ARBA" id="ARBA00023242"/>
    </source>
</evidence>
<dbReference type="GO" id="GO:0048288">
    <property type="term" value="P:nuclear membrane fusion involved in karyogamy"/>
    <property type="evidence" value="ECO:0007669"/>
    <property type="project" value="UniProtKB-UniRule"/>
</dbReference>
<dbReference type="OrthoDB" id="5311848at2759"/>
<dbReference type="PANTHER" id="PTHR28012:SF1">
    <property type="entry name" value="NUCLEAR FUSION PROTEIN KAR5"/>
    <property type="match status" value="1"/>
</dbReference>
<accession>A0A4C2EGC2</accession>
<keyword evidence="5" id="KW-0812">Transmembrane</keyword>
<dbReference type="GO" id="GO:0000742">
    <property type="term" value="P:karyogamy involved in conjugation with cellular fusion"/>
    <property type="evidence" value="ECO:0007669"/>
    <property type="project" value="UniProtKB-UniRule"/>
</dbReference>
<evidence type="ECO:0000256" key="12">
    <source>
        <dbReference type="ARBA" id="ARBA00031468"/>
    </source>
</evidence>
<dbReference type="Proteomes" id="UP000301737">
    <property type="component" value="Unassembled WGS sequence"/>
</dbReference>
<evidence type="ECO:0000256" key="13">
    <source>
        <dbReference type="RuleBase" id="RU368082"/>
    </source>
</evidence>